<dbReference type="InterPro" id="IPR000742">
    <property type="entry name" value="EGF"/>
</dbReference>
<dbReference type="PANTHER" id="PTHR24044:SF420">
    <property type="entry name" value="DELTA AND NOTCH-LIKE EPIDERMAL GROWTH FACTOR-RELATED RECEPTOR ISOFORM X1"/>
    <property type="match status" value="1"/>
</dbReference>
<reference evidence="3" key="1">
    <citation type="submission" date="2025-08" db="UniProtKB">
        <authorList>
            <consortium name="Ensembl"/>
        </authorList>
    </citation>
    <scope>IDENTIFICATION</scope>
</reference>
<organism evidence="3 4">
    <name type="scientific">Apteryx owenii</name>
    <name type="common">Little spotted kiwi</name>
    <dbReference type="NCBI Taxonomy" id="8824"/>
    <lineage>
        <taxon>Eukaryota</taxon>
        <taxon>Metazoa</taxon>
        <taxon>Chordata</taxon>
        <taxon>Craniata</taxon>
        <taxon>Vertebrata</taxon>
        <taxon>Euteleostomi</taxon>
        <taxon>Archelosauria</taxon>
        <taxon>Archosauria</taxon>
        <taxon>Dinosauria</taxon>
        <taxon>Saurischia</taxon>
        <taxon>Theropoda</taxon>
        <taxon>Coelurosauria</taxon>
        <taxon>Aves</taxon>
        <taxon>Palaeognathae</taxon>
        <taxon>Apterygiformes</taxon>
        <taxon>Apterygidae</taxon>
        <taxon>Apteryx</taxon>
    </lineage>
</organism>
<evidence type="ECO:0000313" key="3">
    <source>
        <dbReference type="Ensembl" id="ENSAOWP00000009983.1"/>
    </source>
</evidence>
<accession>A0A8B9PCC7</accession>
<dbReference type="InterPro" id="IPR050906">
    <property type="entry name" value="Notch_signaling"/>
</dbReference>
<evidence type="ECO:0000256" key="1">
    <source>
        <dbReference type="SAM" id="MobiDB-lite"/>
    </source>
</evidence>
<evidence type="ECO:0000313" key="4">
    <source>
        <dbReference type="Proteomes" id="UP000694424"/>
    </source>
</evidence>
<feature type="compositionally biased region" description="Gly residues" evidence="1">
    <location>
        <begin position="61"/>
        <end position="72"/>
    </location>
</feature>
<name>A0A8B9PCC7_APTOW</name>
<reference evidence="3" key="2">
    <citation type="submission" date="2025-09" db="UniProtKB">
        <authorList>
            <consortium name="Ensembl"/>
        </authorList>
    </citation>
    <scope>IDENTIFICATION</scope>
</reference>
<dbReference type="GO" id="GO:0005112">
    <property type="term" value="F:Notch binding"/>
    <property type="evidence" value="ECO:0007669"/>
    <property type="project" value="TreeGrafter"/>
</dbReference>
<dbReference type="Ensembl" id="ENSAOWT00000011326.1">
    <property type="protein sequence ID" value="ENSAOWP00000009983.1"/>
    <property type="gene ID" value="ENSAOWG00000006854.1"/>
</dbReference>
<dbReference type="Proteomes" id="UP000694424">
    <property type="component" value="Unplaced"/>
</dbReference>
<dbReference type="PANTHER" id="PTHR24044">
    <property type="entry name" value="NOTCH LIGAND FAMILY MEMBER"/>
    <property type="match status" value="1"/>
</dbReference>
<feature type="region of interest" description="Disordered" evidence="1">
    <location>
        <begin position="190"/>
        <end position="221"/>
    </location>
</feature>
<proteinExistence type="predicted"/>
<feature type="domain" description="EGF-like" evidence="2">
    <location>
        <begin position="144"/>
        <end position="155"/>
    </location>
</feature>
<dbReference type="PROSITE" id="PS00022">
    <property type="entry name" value="EGF_1"/>
    <property type="match status" value="1"/>
</dbReference>
<dbReference type="SUPFAM" id="SSF57196">
    <property type="entry name" value="EGF/Laminin"/>
    <property type="match status" value="1"/>
</dbReference>
<dbReference type="Gene3D" id="2.10.25.10">
    <property type="entry name" value="Laminin"/>
    <property type="match status" value="1"/>
</dbReference>
<feature type="compositionally biased region" description="Low complexity" evidence="1">
    <location>
        <begin position="195"/>
        <end position="214"/>
    </location>
</feature>
<dbReference type="AlphaFoldDB" id="A0A8B9PCC7"/>
<sequence>MTHWDALGGRALGHMLHPGHTGNALGSTGKSRAASPAPRRAPRAHPAVSTADSSAPPRAPGTGGEGTHGGPGTRGTAIGTKCYCPPGFKGALCQLPDEASTCQNGATAFGMECVCPLGYWGRTCQYKEQPSSCLNGGTLLGTECHCPPTFWGPRCECKYSESPLVTTAAWSQNVTISKNVSTPVSNTTLKPLLNTSKTNSTVPTTVPTSERSPTNTTDQVTMSPVNVSASGMTAQPNRTSMATTLPAPLLRCQSPQAPLSMLCLMPKPWHLTGVCFAARAARIAAGWATGATPMPPASTT</sequence>
<protein>
    <recommendedName>
        <fullName evidence="2">EGF-like domain-containing protein</fullName>
    </recommendedName>
</protein>
<keyword evidence="4" id="KW-1185">Reference proteome</keyword>
<feature type="region of interest" description="Disordered" evidence="1">
    <location>
        <begin position="15"/>
        <end position="72"/>
    </location>
</feature>
<evidence type="ECO:0000259" key="2">
    <source>
        <dbReference type="PROSITE" id="PS00022"/>
    </source>
</evidence>